<feature type="region of interest" description="Disordered" evidence="1">
    <location>
        <begin position="98"/>
        <end position="121"/>
    </location>
</feature>
<dbReference type="EMBL" id="JAYWIO010000008">
    <property type="protein sequence ID" value="KAK7243755.1"/>
    <property type="molecule type" value="Genomic_DNA"/>
</dbReference>
<evidence type="ECO:0000313" key="3">
    <source>
        <dbReference type="Proteomes" id="UP001372338"/>
    </source>
</evidence>
<keyword evidence="3" id="KW-1185">Reference proteome</keyword>
<protein>
    <submittedName>
        <fullName evidence="2">Uncharacterized protein</fullName>
    </submittedName>
</protein>
<dbReference type="Proteomes" id="UP001372338">
    <property type="component" value="Unassembled WGS sequence"/>
</dbReference>
<comment type="caution">
    <text evidence="2">The sequence shown here is derived from an EMBL/GenBank/DDBJ whole genome shotgun (WGS) entry which is preliminary data.</text>
</comment>
<accession>A0AAN9E071</accession>
<organism evidence="2 3">
    <name type="scientific">Crotalaria pallida</name>
    <name type="common">Smooth rattlebox</name>
    <name type="synonym">Crotalaria striata</name>
    <dbReference type="NCBI Taxonomy" id="3830"/>
    <lineage>
        <taxon>Eukaryota</taxon>
        <taxon>Viridiplantae</taxon>
        <taxon>Streptophyta</taxon>
        <taxon>Embryophyta</taxon>
        <taxon>Tracheophyta</taxon>
        <taxon>Spermatophyta</taxon>
        <taxon>Magnoliopsida</taxon>
        <taxon>eudicotyledons</taxon>
        <taxon>Gunneridae</taxon>
        <taxon>Pentapetalae</taxon>
        <taxon>rosids</taxon>
        <taxon>fabids</taxon>
        <taxon>Fabales</taxon>
        <taxon>Fabaceae</taxon>
        <taxon>Papilionoideae</taxon>
        <taxon>50 kb inversion clade</taxon>
        <taxon>genistoids sensu lato</taxon>
        <taxon>core genistoids</taxon>
        <taxon>Crotalarieae</taxon>
        <taxon>Crotalaria</taxon>
    </lineage>
</organism>
<name>A0AAN9E071_CROPI</name>
<gene>
    <name evidence="2" type="ORF">RIF29_38566</name>
</gene>
<dbReference type="AlphaFoldDB" id="A0AAN9E071"/>
<evidence type="ECO:0000256" key="1">
    <source>
        <dbReference type="SAM" id="MobiDB-lite"/>
    </source>
</evidence>
<reference evidence="2 3" key="1">
    <citation type="submission" date="2024-01" db="EMBL/GenBank/DDBJ databases">
        <title>The genomes of 5 underutilized Papilionoideae crops provide insights into root nodulation and disease resistanc.</title>
        <authorList>
            <person name="Yuan L."/>
        </authorList>
    </citation>
    <scope>NUCLEOTIDE SEQUENCE [LARGE SCALE GENOMIC DNA]</scope>
    <source>
        <strain evidence="2">ZHUSHIDOU_FW_LH</strain>
        <tissue evidence="2">Leaf</tissue>
    </source>
</reference>
<sequence>MKNTKSPIFSSDIQYYNSALALALLHNAGRKYAKVGGGVWEDLKLRFGLKHGQTVHFYYVGGQRFRIEIPSWNGILYPNLPLYDDDDWYNFWSSASIETEEEEDDGKDHVATDSGERGVNP</sequence>
<evidence type="ECO:0000313" key="2">
    <source>
        <dbReference type="EMBL" id="KAK7243755.1"/>
    </source>
</evidence>
<feature type="compositionally biased region" description="Basic and acidic residues" evidence="1">
    <location>
        <begin position="106"/>
        <end position="121"/>
    </location>
</feature>
<proteinExistence type="predicted"/>